<feature type="transmembrane region" description="Helical" evidence="1">
    <location>
        <begin position="225"/>
        <end position="247"/>
    </location>
</feature>
<gene>
    <name evidence="2" type="ordered locus">Theam_0670</name>
</gene>
<dbReference type="eggNOG" id="ENOG50313Q2">
    <property type="taxonomic scope" value="Bacteria"/>
</dbReference>
<dbReference type="RefSeq" id="WP_013537425.1">
    <property type="nucleotide sequence ID" value="NC_014926.1"/>
</dbReference>
<keyword evidence="1" id="KW-0812">Transmembrane</keyword>
<feature type="transmembrane region" description="Helical" evidence="1">
    <location>
        <begin position="101"/>
        <end position="119"/>
    </location>
</feature>
<dbReference type="AlphaFoldDB" id="E8T655"/>
<organism evidence="2 3">
    <name type="scientific">Thermovibrio ammonificans (strain DSM 15698 / JCM 12110 / HB-1)</name>
    <dbReference type="NCBI Taxonomy" id="648996"/>
    <lineage>
        <taxon>Bacteria</taxon>
        <taxon>Pseudomonadati</taxon>
        <taxon>Aquificota</taxon>
        <taxon>Aquificia</taxon>
        <taxon>Desulfurobacteriales</taxon>
        <taxon>Desulfurobacteriaceae</taxon>
        <taxon>Thermovibrio</taxon>
    </lineage>
</organism>
<dbReference type="KEGG" id="tam:Theam_0670"/>
<keyword evidence="3" id="KW-1185">Reference proteome</keyword>
<dbReference type="OrthoDB" id="9809977at2"/>
<dbReference type="HOGENOM" id="CLU_652014_0_0_0"/>
<feature type="transmembrane region" description="Helical" evidence="1">
    <location>
        <begin position="331"/>
        <end position="350"/>
    </location>
</feature>
<accession>E8T655</accession>
<feature type="transmembrane region" description="Helical" evidence="1">
    <location>
        <begin position="150"/>
        <end position="173"/>
    </location>
</feature>
<evidence type="ECO:0000313" key="3">
    <source>
        <dbReference type="Proteomes" id="UP000006362"/>
    </source>
</evidence>
<dbReference type="Proteomes" id="UP000006362">
    <property type="component" value="Chromosome"/>
</dbReference>
<dbReference type="NCBIfam" id="TIGR04370">
    <property type="entry name" value="glyco_rpt_poly"/>
    <property type="match status" value="1"/>
</dbReference>
<feature type="transmembrane region" description="Helical" evidence="1">
    <location>
        <begin position="64"/>
        <end position="80"/>
    </location>
</feature>
<keyword evidence="1" id="KW-1133">Transmembrane helix</keyword>
<evidence type="ECO:0008006" key="4">
    <source>
        <dbReference type="Google" id="ProtNLM"/>
    </source>
</evidence>
<evidence type="ECO:0000256" key="1">
    <source>
        <dbReference type="SAM" id="Phobius"/>
    </source>
</evidence>
<evidence type="ECO:0000313" key="2">
    <source>
        <dbReference type="EMBL" id="ADU96639.1"/>
    </source>
</evidence>
<proteinExistence type="predicted"/>
<sequence>MPERRLNIRVCVYCRSLRLLLLLTNPAFQVLVWNFLALMLFIVVPNKLVQDFASESKILSFKGLFWYLTLTFSFIAGVLMPPKFSLSPPVDRVMLMIKREWMTLSYLSLFLCVLGYLVWFRKFLVNFPEVLQLFVVFGAYKTRELLKESMITGITTLTQFGIAASILFMILYLFLKKRRYLLFSLLPLILAIPRVVFFGERLAFIEVFIPMIFVYLRYRPYKLKYLLTMAVLLFFVLWATELFRSYLSPTYNSTYTPLEFLFYRLIMYFVTTVNNGFLIFDKFVPLVDFLPHSLSFLYKLFHIQLQSSIEYVDLLEDFANPEYNNKSAWGVLYYDWGIFSPVIAFILGWLSKIMYFSYKKGSFLGVVFYPIFLVFLFQSYRVLYVLSSRVYYAYTILILLYVIYEIKEAMVRFGDGCSYQR</sequence>
<feature type="transmembrane region" description="Helical" evidence="1">
    <location>
        <begin position="362"/>
        <end position="380"/>
    </location>
</feature>
<feature type="transmembrane region" description="Helical" evidence="1">
    <location>
        <begin position="386"/>
        <end position="404"/>
    </location>
</feature>
<keyword evidence="1" id="KW-0472">Membrane</keyword>
<name>E8T655_THEA1</name>
<reference evidence="2" key="1">
    <citation type="submission" date="2011-01" db="EMBL/GenBank/DDBJ databases">
        <title>Complete sequence of chromosome of Thermovibrio ammonificans HB-1.</title>
        <authorList>
            <consortium name="US DOE Joint Genome Institute"/>
            <person name="Lucas S."/>
            <person name="Copeland A."/>
            <person name="Lapidus A."/>
            <person name="Cheng J.-F."/>
            <person name="Goodwin L."/>
            <person name="Pitluck S."/>
            <person name="Davenport K."/>
            <person name="Detter J.C."/>
            <person name="Han C."/>
            <person name="Tapia R."/>
            <person name="Land M."/>
            <person name="Hauser L."/>
            <person name="Kyrpides N."/>
            <person name="Ivanova N."/>
            <person name="Ovchinnikova G."/>
            <person name="Vetriani C."/>
            <person name="Woyke T."/>
        </authorList>
    </citation>
    <scope>NUCLEOTIDE SEQUENCE [LARGE SCALE GENOMIC DNA]</scope>
    <source>
        <strain evidence="2">HB-1</strain>
    </source>
</reference>
<feature type="transmembrane region" description="Helical" evidence="1">
    <location>
        <begin position="180"/>
        <end position="196"/>
    </location>
</feature>
<dbReference type="STRING" id="648996.Theam_0670"/>
<feature type="transmembrane region" description="Helical" evidence="1">
    <location>
        <begin position="20"/>
        <end position="44"/>
    </location>
</feature>
<dbReference type="EMBL" id="CP002444">
    <property type="protein sequence ID" value="ADU96639.1"/>
    <property type="molecule type" value="Genomic_DNA"/>
</dbReference>
<protein>
    <recommendedName>
        <fullName evidence="4">Oligosaccharide repeat unit polymerase</fullName>
    </recommendedName>
</protein>